<dbReference type="GO" id="GO:0016787">
    <property type="term" value="F:hydrolase activity"/>
    <property type="evidence" value="ECO:0007669"/>
    <property type="project" value="UniProtKB-KW"/>
</dbReference>
<keyword evidence="3" id="KW-0540">Nuclease</keyword>
<keyword evidence="5" id="KW-0378">Hydrolase</keyword>
<evidence type="ECO:0000256" key="1">
    <source>
        <dbReference type="ARBA" id="ARBA00006620"/>
    </source>
</evidence>
<evidence type="ECO:0000256" key="5">
    <source>
        <dbReference type="ARBA" id="ARBA00022801"/>
    </source>
</evidence>
<keyword evidence="4" id="KW-0255">Endonuclease</keyword>
<evidence type="ECO:0000256" key="4">
    <source>
        <dbReference type="ARBA" id="ARBA00022759"/>
    </source>
</evidence>
<dbReference type="STRING" id="1798473.A3G50_02510"/>
<accession>A0A1F6C2F6</accession>
<comment type="similarity">
    <text evidence="1">Belongs to the HicA mRNA interferase family.</text>
</comment>
<dbReference type="Gene3D" id="3.30.920.30">
    <property type="entry name" value="Hypothetical protein"/>
    <property type="match status" value="1"/>
</dbReference>
<evidence type="ECO:0008006" key="10">
    <source>
        <dbReference type="Google" id="ProtNLM"/>
    </source>
</evidence>
<keyword evidence="2" id="KW-1277">Toxin-antitoxin system</keyword>
<evidence type="ECO:0000256" key="2">
    <source>
        <dbReference type="ARBA" id="ARBA00022649"/>
    </source>
</evidence>
<keyword evidence="7" id="KW-0346">Stress response</keyword>
<evidence type="ECO:0000256" key="6">
    <source>
        <dbReference type="ARBA" id="ARBA00022884"/>
    </source>
</evidence>
<dbReference type="Pfam" id="PF07927">
    <property type="entry name" value="HicA_toxin"/>
    <property type="match status" value="1"/>
</dbReference>
<gene>
    <name evidence="8" type="ORF">A3G50_02510</name>
</gene>
<proteinExistence type="inferred from homology"/>
<dbReference type="InterPro" id="IPR012933">
    <property type="entry name" value="HicA_mRNA_interferase"/>
</dbReference>
<dbReference type="EMBL" id="MFKM01000015">
    <property type="protein sequence ID" value="OGG43395.1"/>
    <property type="molecule type" value="Genomic_DNA"/>
</dbReference>
<dbReference type="AlphaFoldDB" id="A0A1F6C2F6"/>
<name>A0A1F6C2F6_9BACT</name>
<evidence type="ECO:0000313" key="9">
    <source>
        <dbReference type="Proteomes" id="UP000176633"/>
    </source>
</evidence>
<dbReference type="SUPFAM" id="SSF54786">
    <property type="entry name" value="YcfA/nrd intein domain"/>
    <property type="match status" value="1"/>
</dbReference>
<dbReference type="PANTHER" id="PTHR34873:SF3">
    <property type="entry name" value="ADDICTION MODULE TOXIN, HICA FAMILY"/>
    <property type="match status" value="1"/>
</dbReference>
<dbReference type="Proteomes" id="UP000176633">
    <property type="component" value="Unassembled WGS sequence"/>
</dbReference>
<dbReference type="GO" id="GO:0004519">
    <property type="term" value="F:endonuclease activity"/>
    <property type="evidence" value="ECO:0007669"/>
    <property type="project" value="UniProtKB-KW"/>
</dbReference>
<dbReference type="GO" id="GO:0003729">
    <property type="term" value="F:mRNA binding"/>
    <property type="evidence" value="ECO:0007669"/>
    <property type="project" value="InterPro"/>
</dbReference>
<dbReference type="PANTHER" id="PTHR34873">
    <property type="entry name" value="SSR1766 PROTEIN"/>
    <property type="match status" value="1"/>
</dbReference>
<sequence>MSGRLPTLKARDLISVFKKLGFNEVRHRGAHICFKHPDGRFTLVPYHSSEDIGRGLLRQILREINIPPDELLKLL</sequence>
<keyword evidence="6" id="KW-0694">RNA-binding</keyword>
<dbReference type="InterPro" id="IPR038570">
    <property type="entry name" value="HicA_sf"/>
</dbReference>
<evidence type="ECO:0000256" key="7">
    <source>
        <dbReference type="ARBA" id="ARBA00023016"/>
    </source>
</evidence>
<evidence type="ECO:0000256" key="3">
    <source>
        <dbReference type="ARBA" id="ARBA00022722"/>
    </source>
</evidence>
<protein>
    <recommendedName>
        <fullName evidence="10">Addiction module toxin, HicA family</fullName>
    </recommendedName>
</protein>
<evidence type="ECO:0000313" key="8">
    <source>
        <dbReference type="EMBL" id="OGG43395.1"/>
    </source>
</evidence>
<comment type="caution">
    <text evidence="8">The sequence shown here is derived from an EMBL/GenBank/DDBJ whole genome shotgun (WGS) entry which is preliminary data.</text>
</comment>
<organism evidence="8 9">
    <name type="scientific">Candidatus Jorgensenbacteria bacterium RIFCSPLOWO2_12_FULL_42_11</name>
    <dbReference type="NCBI Taxonomy" id="1798473"/>
    <lineage>
        <taxon>Bacteria</taxon>
        <taxon>Candidatus Joergenseniibacteriota</taxon>
    </lineage>
</organism>
<reference evidence="8 9" key="1">
    <citation type="journal article" date="2016" name="Nat. Commun.">
        <title>Thousands of microbial genomes shed light on interconnected biogeochemical processes in an aquifer system.</title>
        <authorList>
            <person name="Anantharaman K."/>
            <person name="Brown C.T."/>
            <person name="Hug L.A."/>
            <person name="Sharon I."/>
            <person name="Castelle C.J."/>
            <person name="Probst A.J."/>
            <person name="Thomas B.C."/>
            <person name="Singh A."/>
            <person name="Wilkins M.J."/>
            <person name="Karaoz U."/>
            <person name="Brodie E.L."/>
            <person name="Williams K.H."/>
            <person name="Hubbard S.S."/>
            <person name="Banfield J.F."/>
        </authorList>
    </citation>
    <scope>NUCLEOTIDE SEQUENCE [LARGE SCALE GENOMIC DNA]</scope>
</reference>